<evidence type="ECO:0000313" key="2">
    <source>
        <dbReference type="EMBL" id="QYC42049.1"/>
    </source>
</evidence>
<protein>
    <submittedName>
        <fullName evidence="2">Uncharacterized protein</fullName>
    </submittedName>
</protein>
<feature type="compositionally biased region" description="Basic and acidic residues" evidence="1">
    <location>
        <begin position="213"/>
        <end position="225"/>
    </location>
</feature>
<name>A0ABX8U306_9ACTN</name>
<feature type="compositionally biased region" description="Basic residues" evidence="1">
    <location>
        <begin position="61"/>
        <end position="73"/>
    </location>
</feature>
<feature type="compositionally biased region" description="Basic and acidic residues" evidence="1">
    <location>
        <begin position="182"/>
        <end position="197"/>
    </location>
</feature>
<proteinExistence type="predicted"/>
<feature type="compositionally biased region" description="Basic and acidic residues" evidence="1">
    <location>
        <begin position="47"/>
        <end position="57"/>
    </location>
</feature>
<feature type="region of interest" description="Disordered" evidence="1">
    <location>
        <begin position="36"/>
        <end position="77"/>
    </location>
</feature>
<organism evidence="2 3">
    <name type="scientific">Nonomuraea coxensis DSM 45129</name>
    <dbReference type="NCBI Taxonomy" id="1122611"/>
    <lineage>
        <taxon>Bacteria</taxon>
        <taxon>Bacillati</taxon>
        <taxon>Actinomycetota</taxon>
        <taxon>Actinomycetes</taxon>
        <taxon>Streptosporangiales</taxon>
        <taxon>Streptosporangiaceae</taxon>
        <taxon>Nonomuraea</taxon>
    </lineage>
</organism>
<accession>A0ABX8U306</accession>
<keyword evidence="3" id="KW-1185">Reference proteome</keyword>
<feature type="region of interest" description="Disordered" evidence="1">
    <location>
        <begin position="182"/>
        <end position="258"/>
    </location>
</feature>
<evidence type="ECO:0000256" key="1">
    <source>
        <dbReference type="SAM" id="MobiDB-lite"/>
    </source>
</evidence>
<feature type="compositionally biased region" description="Basic residues" evidence="1">
    <location>
        <begin position="200"/>
        <end position="209"/>
    </location>
</feature>
<evidence type="ECO:0000313" key="3">
    <source>
        <dbReference type="Proteomes" id="UP000824681"/>
    </source>
</evidence>
<dbReference type="Proteomes" id="UP000824681">
    <property type="component" value="Chromosome"/>
</dbReference>
<reference evidence="2 3" key="1">
    <citation type="journal article" date="2021" name="ACS Chem. Biol.">
        <title>Genomic-Led Discovery of a Novel Glycopeptide Antibiotic by Nonomuraea coxensis DSM 45129.</title>
        <authorList>
            <person name="Yushchuk O."/>
            <person name="Vior N.M."/>
            <person name="Andreo-Vidal A."/>
            <person name="Berini F."/>
            <person name="Ruckert C."/>
            <person name="Busche T."/>
            <person name="Binda E."/>
            <person name="Kalinowski J."/>
            <person name="Truman A.W."/>
            <person name="Marinelli F."/>
        </authorList>
    </citation>
    <scope>NUCLEOTIDE SEQUENCE [LARGE SCALE GENOMIC DNA]</scope>
    <source>
        <strain evidence="2 3">DSM 45129</strain>
    </source>
</reference>
<sequence length="258" mass="28778">MLLALTFRRPMRRSLREGCWGGGVWRSKYLAAASVKRPPPPVTALPARRDALTRHEPVTGARRRSMKRSRRGGRSSNRFTDGLTAFVVVFTLSRKAAPACRRRRRPRRRQLRRAALPLHLGLQRRRRYDGRRRGPAAQPALTGGLTTGTVHVWATNVNFSNPADHFVRAAGLNAYCHRRRRLADPAQHHRRQPHDTVQRLGRRPGHRPPAHPGEGHEGHSSDGREVCAVGIGGAMASPARPPHPRAQSRPLGTVSRPA</sequence>
<gene>
    <name evidence="2" type="ORF">Nocox_22225</name>
</gene>
<dbReference type="EMBL" id="CP068985">
    <property type="protein sequence ID" value="QYC42049.1"/>
    <property type="molecule type" value="Genomic_DNA"/>
</dbReference>